<dbReference type="Pfam" id="PF00571">
    <property type="entry name" value="CBS"/>
    <property type="match status" value="2"/>
</dbReference>
<dbReference type="GO" id="GO:0016779">
    <property type="term" value="F:nucleotidyltransferase activity"/>
    <property type="evidence" value="ECO:0007669"/>
    <property type="project" value="UniProtKB-KW"/>
</dbReference>
<evidence type="ECO:0000256" key="3">
    <source>
        <dbReference type="ARBA" id="ARBA00022555"/>
    </source>
</evidence>
<dbReference type="Gene3D" id="3.10.580.10">
    <property type="entry name" value="CBS-domain"/>
    <property type="match status" value="1"/>
</dbReference>
<evidence type="ECO:0000256" key="4">
    <source>
        <dbReference type="ARBA" id="ARBA00022679"/>
    </source>
</evidence>
<dbReference type="InterPro" id="IPR001667">
    <property type="entry name" value="DDH_dom"/>
</dbReference>
<dbReference type="Gene3D" id="3.10.310.30">
    <property type="match status" value="1"/>
</dbReference>
<keyword evidence="7" id="KW-0479">Metal-binding</keyword>
<dbReference type="Pfam" id="PF01368">
    <property type="entry name" value="DHH"/>
    <property type="match status" value="1"/>
</dbReference>
<evidence type="ECO:0000256" key="6">
    <source>
        <dbReference type="ARBA" id="ARBA00022695"/>
    </source>
</evidence>
<dbReference type="CDD" id="cd05398">
    <property type="entry name" value="NT_ClassII-CCAase"/>
    <property type="match status" value="1"/>
</dbReference>
<evidence type="ECO:0000256" key="9">
    <source>
        <dbReference type="ARBA" id="ARBA00022842"/>
    </source>
</evidence>
<proteinExistence type="inferred from homology"/>
<keyword evidence="11" id="KW-0129">CBS domain</keyword>
<keyword evidence="3" id="KW-0820">tRNA-binding</keyword>
<dbReference type="GO" id="GO:0000166">
    <property type="term" value="F:nucleotide binding"/>
    <property type="evidence" value="ECO:0007669"/>
    <property type="project" value="UniProtKB-KW"/>
</dbReference>
<sequence length="875" mass="100191">MKIITSHINLDFDGLASMVACSKLYPENFLVFSGRINNDIKEFLSLYKNILPIKSSREISIEDIQELIIVDVNSSTRIGKFKDCINDSITIKIYDHHEENRNTIKNASKIIKPYGACSTILVEELKKKKVPITSFEATLFLLGIYSDTNCLTFSSTKSEDADAVAFLLRNGADLKVVLKYIQRPFNNQHDQLFLALLLNMETININNYSITLATHHHDNYIGELGYLANKMLEVKESDAVFLIVEMDSRCYIIGRSSNDAIIIPNLLEEFKGAGHSKAASATVKNGDINQIKSLLIKNLHNRVKPQVTARDFMNYPVKTVREEMSIEEVNKIMLRYGHTGMPVIKDDDLIGIISRTDIDKAMQHGLSHAPVKGFMASDVKTIGLDTSLKDINELLVKNNIGRLPVVENNKIVGIVTRTDLLRMLHGTNHPNWYKKTFNESESTEIINCKEKILNLSKEISDLLKTTGGLADTLGKKVYVVGGFVRDLLLNRENFDIDFVIEGDGISFAERLNETLSGTLMTHKEFGTASITLANGSVLDIVSARREYYEYPAALPTVEKSSIWNDLFRRDFTINCMAIQINIANFGKLIDFFGGLEDIRNKRIRVLYNLSFIEDPTRIFRAIRFASRLDFEIEEQTKSFIMEAIKDHMLTKVTNDRVREEMAQIFTDKGVSKSIFLMKSFNIFTAIHSDLNITNETITKIDNLWSTIEKFHRFDNKKIDIQLLVIMQLFHSFPLNKLSEAIQKFLNNKQGIVNIQIALKEKEKVYTSLLKDDIDKYTIYSILHNHCLESLIFYYNDCTEYYIKHYIMYYMINLKNIKLKVTGRDLLNLGIQPGPIYKKILDTILKSKVMGEIYDEHDEIEYANKLYNELKEIKDV</sequence>
<dbReference type="Pfam" id="PF02272">
    <property type="entry name" value="DHHA1"/>
    <property type="match status" value="1"/>
</dbReference>
<dbReference type="PANTHER" id="PTHR47788">
    <property type="entry name" value="POLYA POLYMERASE"/>
    <property type="match status" value="1"/>
</dbReference>
<dbReference type="GO" id="GO:0000049">
    <property type="term" value="F:tRNA binding"/>
    <property type="evidence" value="ECO:0007669"/>
    <property type="project" value="UniProtKB-KW"/>
</dbReference>
<dbReference type="SUPFAM" id="SSF64182">
    <property type="entry name" value="DHH phosphoesterases"/>
    <property type="match status" value="1"/>
</dbReference>
<dbReference type="SUPFAM" id="SSF81301">
    <property type="entry name" value="Nucleotidyltransferase"/>
    <property type="match status" value="1"/>
</dbReference>
<gene>
    <name evidence="14" type="ORF">SAMN05660297_00307</name>
</gene>
<dbReference type="SMART" id="SM00116">
    <property type="entry name" value="CBS"/>
    <property type="match status" value="2"/>
</dbReference>
<keyword evidence="6" id="KW-0548">Nucleotidyltransferase</keyword>
<comment type="similarity">
    <text evidence="2 12">Belongs to the tRNA nucleotidyltransferase/poly(A) polymerase family.</text>
</comment>
<keyword evidence="4 12" id="KW-0808">Transferase</keyword>
<keyword evidence="8" id="KW-0547">Nucleotide-binding</keyword>
<dbReference type="InterPro" id="IPR038763">
    <property type="entry name" value="DHH_sf"/>
</dbReference>
<evidence type="ECO:0000256" key="7">
    <source>
        <dbReference type="ARBA" id="ARBA00022723"/>
    </source>
</evidence>
<dbReference type="Gene3D" id="1.10.3090.10">
    <property type="entry name" value="cca-adding enzyme, domain 2"/>
    <property type="match status" value="1"/>
</dbReference>
<dbReference type="EMBL" id="FOHU01000001">
    <property type="protein sequence ID" value="SES70253.1"/>
    <property type="molecule type" value="Genomic_DNA"/>
</dbReference>
<dbReference type="InterPro" id="IPR002646">
    <property type="entry name" value="PolA_pol_head_dom"/>
</dbReference>
<accession>A0A1H9YMJ1</accession>
<dbReference type="InterPro" id="IPR032828">
    <property type="entry name" value="PolyA_RNA-bd"/>
</dbReference>
<feature type="domain" description="CBS" evidence="13">
    <location>
        <begin position="313"/>
        <end position="371"/>
    </location>
</feature>
<evidence type="ECO:0000256" key="1">
    <source>
        <dbReference type="ARBA" id="ARBA00001946"/>
    </source>
</evidence>
<dbReference type="InterPro" id="IPR046342">
    <property type="entry name" value="CBS_dom_sf"/>
</dbReference>
<dbReference type="CDD" id="cd04595">
    <property type="entry name" value="CBS_pair_DHH_polyA_Pol_assoc"/>
    <property type="match status" value="1"/>
</dbReference>
<dbReference type="InterPro" id="IPR003156">
    <property type="entry name" value="DHHA1_dom"/>
</dbReference>
<protein>
    <submittedName>
        <fullName evidence="14">tRNA nucleotidyltransferase (CCA-adding enzyme)</fullName>
    </submittedName>
</protein>
<evidence type="ECO:0000256" key="2">
    <source>
        <dbReference type="ARBA" id="ARBA00007265"/>
    </source>
</evidence>
<feature type="domain" description="CBS" evidence="13">
    <location>
        <begin position="375"/>
        <end position="431"/>
    </location>
</feature>
<dbReference type="Gene3D" id="3.30.460.10">
    <property type="entry name" value="Beta Polymerase, domain 2"/>
    <property type="match status" value="1"/>
</dbReference>
<dbReference type="InterPro" id="IPR043519">
    <property type="entry name" value="NT_sf"/>
</dbReference>
<evidence type="ECO:0000256" key="5">
    <source>
        <dbReference type="ARBA" id="ARBA00022694"/>
    </source>
</evidence>
<evidence type="ECO:0000256" key="10">
    <source>
        <dbReference type="ARBA" id="ARBA00022884"/>
    </source>
</evidence>
<keyword evidence="10 12" id="KW-0694">RNA-binding</keyword>
<dbReference type="InterPro" id="IPR000644">
    <property type="entry name" value="CBS_dom"/>
</dbReference>
<evidence type="ECO:0000256" key="8">
    <source>
        <dbReference type="ARBA" id="ARBA00022741"/>
    </source>
</evidence>
<dbReference type="Gene3D" id="3.90.1640.10">
    <property type="entry name" value="inorganic pyrophosphatase (n-terminal core)"/>
    <property type="match status" value="1"/>
</dbReference>
<evidence type="ECO:0000259" key="13">
    <source>
        <dbReference type="PROSITE" id="PS51371"/>
    </source>
</evidence>
<dbReference type="Pfam" id="PF12627">
    <property type="entry name" value="PolyA_pol_RNAbd"/>
    <property type="match status" value="1"/>
</dbReference>
<name>A0A1H9YMJ1_9FIRM</name>
<organism evidence="14 15">
    <name type="scientific">Natronincola peptidivorans</name>
    <dbReference type="NCBI Taxonomy" id="426128"/>
    <lineage>
        <taxon>Bacteria</taxon>
        <taxon>Bacillati</taxon>
        <taxon>Bacillota</taxon>
        <taxon>Clostridia</taxon>
        <taxon>Peptostreptococcales</taxon>
        <taxon>Natronincolaceae</taxon>
        <taxon>Natronincola</taxon>
    </lineage>
</organism>
<dbReference type="PANTHER" id="PTHR47788:SF1">
    <property type="entry name" value="A-ADDING TRNA NUCLEOTIDYLTRANSFERASE"/>
    <property type="match status" value="1"/>
</dbReference>
<evidence type="ECO:0000256" key="12">
    <source>
        <dbReference type="RuleBase" id="RU003953"/>
    </source>
</evidence>
<evidence type="ECO:0000313" key="15">
    <source>
        <dbReference type="Proteomes" id="UP000199568"/>
    </source>
</evidence>
<dbReference type="SUPFAM" id="SSF81891">
    <property type="entry name" value="Poly A polymerase C-terminal region-like"/>
    <property type="match status" value="1"/>
</dbReference>
<evidence type="ECO:0000256" key="11">
    <source>
        <dbReference type="PROSITE-ProRule" id="PRU00703"/>
    </source>
</evidence>
<dbReference type="InterPro" id="IPR052390">
    <property type="entry name" value="tRNA_nt/polyA_polymerase"/>
</dbReference>
<evidence type="ECO:0000313" key="14">
    <source>
        <dbReference type="EMBL" id="SES70253.1"/>
    </source>
</evidence>
<reference evidence="14 15" key="1">
    <citation type="submission" date="2016-10" db="EMBL/GenBank/DDBJ databases">
        <authorList>
            <person name="de Groot N.N."/>
        </authorList>
    </citation>
    <scope>NUCLEOTIDE SEQUENCE [LARGE SCALE GENOMIC DNA]</scope>
    <source>
        <strain evidence="14 15">DSM 18979</strain>
    </source>
</reference>
<dbReference type="GO" id="GO:0046872">
    <property type="term" value="F:metal ion binding"/>
    <property type="evidence" value="ECO:0007669"/>
    <property type="project" value="UniProtKB-KW"/>
</dbReference>
<dbReference type="Proteomes" id="UP000199568">
    <property type="component" value="Unassembled WGS sequence"/>
</dbReference>
<dbReference type="OrthoDB" id="9805698at2"/>
<comment type="cofactor">
    <cofactor evidence="1">
        <name>Mg(2+)</name>
        <dbReference type="ChEBI" id="CHEBI:18420"/>
    </cofactor>
</comment>
<dbReference type="STRING" id="426128.SAMN05660297_00307"/>
<keyword evidence="9" id="KW-0460">Magnesium</keyword>
<dbReference type="AlphaFoldDB" id="A0A1H9YMJ1"/>
<keyword evidence="5" id="KW-0819">tRNA processing</keyword>
<dbReference type="Pfam" id="PF01743">
    <property type="entry name" value="PolyA_pol"/>
    <property type="match status" value="1"/>
</dbReference>
<dbReference type="SUPFAM" id="SSF54631">
    <property type="entry name" value="CBS-domain pair"/>
    <property type="match status" value="1"/>
</dbReference>
<dbReference type="RefSeq" id="WP_090438238.1">
    <property type="nucleotide sequence ID" value="NZ_FOHU01000001.1"/>
</dbReference>
<keyword evidence="15" id="KW-1185">Reference proteome</keyword>
<dbReference type="PROSITE" id="PS51371">
    <property type="entry name" value="CBS"/>
    <property type="match status" value="2"/>
</dbReference>
<dbReference type="GO" id="GO:0008033">
    <property type="term" value="P:tRNA processing"/>
    <property type="evidence" value="ECO:0007669"/>
    <property type="project" value="UniProtKB-KW"/>
</dbReference>